<evidence type="ECO:0000313" key="1">
    <source>
        <dbReference type="EMBL" id="DAA02540.1"/>
    </source>
</evidence>
<organism evidence="1">
    <name type="scientific">Drosophila melanogaster</name>
    <name type="common">Fruit fly</name>
    <dbReference type="NCBI Taxonomy" id="7227"/>
    <lineage>
        <taxon>Eukaryota</taxon>
        <taxon>Metazoa</taxon>
        <taxon>Ecdysozoa</taxon>
        <taxon>Arthropoda</taxon>
        <taxon>Hexapoda</taxon>
        <taxon>Insecta</taxon>
        <taxon>Pterygota</taxon>
        <taxon>Neoptera</taxon>
        <taxon>Endopterygota</taxon>
        <taxon>Diptera</taxon>
        <taxon>Brachycera</taxon>
        <taxon>Muscomorpha</taxon>
        <taxon>Ephydroidea</taxon>
        <taxon>Drosophilidae</taxon>
        <taxon>Drosophila</taxon>
        <taxon>Sophophora</taxon>
    </lineage>
</organism>
<gene>
    <name evidence="1" type="ORF">HDC06630</name>
</gene>
<dbReference type="AlphaFoldDB" id="Q6IGC4"/>
<name>Q6IGC4_DROME</name>
<protein>
    <submittedName>
        <fullName evidence="1">HDC06630</fullName>
    </submittedName>
</protein>
<accession>Q6IGC4</accession>
<dbReference type="EMBL" id="BK003842">
    <property type="protein sequence ID" value="DAA02540.1"/>
    <property type="molecule type" value="Genomic_DNA"/>
</dbReference>
<reference evidence="1" key="1">
    <citation type="journal article" date="2003" name="Genome Biol.">
        <title>An integrated gene annotation and transcriptional profiling approach towards the full gene content of the Drosophila genome.</title>
        <authorList>
            <person name="Hild M."/>
            <person name="Beckmann B."/>
            <person name="Haas S.A."/>
            <person name="Koch B."/>
            <person name="Solovyev V."/>
            <person name="Busold C."/>
            <person name="Fellenberg K."/>
            <person name="Boutros M."/>
            <person name="Vingron M."/>
            <person name="Sauer F."/>
            <person name="Hoheisel J.D."/>
            <person name="Paro R."/>
        </authorList>
    </citation>
    <scope>NUCLEOTIDE SEQUENCE</scope>
</reference>
<proteinExistence type="predicted"/>
<sequence length="138" mass="15489">MAISSFKFIEPLSYRALIHGCCEALLKESQKINGHKNRASINKFWSWLNYITGRLLVAWQELEMANGNGEQPLRIRDVSGSESERELARICGAKPQQFEHRKEAQEVVAATFAALSQFVYLYLADIVSGGWLLANGAD</sequence>